<feature type="region of interest" description="Disordered" evidence="1">
    <location>
        <begin position="115"/>
        <end position="134"/>
    </location>
</feature>
<sequence length="198" mass="21512">MGRSLPASNPSQVKGLRTSPSKKTSPRGFSLNKPPLIHLGGGRIKRQGKHGIEEERNIQGVEVSKDRGFLGDLISITPELNEDSSGILAHTRRCRLILETDYDDDAVEIDKVPKATDMGPARKNPSKRERSGLGRTVVHQGTWKTVVETAQLHGASPLMETLRPTRCRIHPVLSNTWPSPIKGGSCGKPMALWGGAVS</sequence>
<dbReference type="EMBL" id="OZ034816">
    <property type="protein sequence ID" value="CAL1379173.1"/>
    <property type="molecule type" value="Genomic_DNA"/>
</dbReference>
<organism evidence="2 3">
    <name type="scientific">Linum trigynum</name>
    <dbReference type="NCBI Taxonomy" id="586398"/>
    <lineage>
        <taxon>Eukaryota</taxon>
        <taxon>Viridiplantae</taxon>
        <taxon>Streptophyta</taxon>
        <taxon>Embryophyta</taxon>
        <taxon>Tracheophyta</taxon>
        <taxon>Spermatophyta</taxon>
        <taxon>Magnoliopsida</taxon>
        <taxon>eudicotyledons</taxon>
        <taxon>Gunneridae</taxon>
        <taxon>Pentapetalae</taxon>
        <taxon>rosids</taxon>
        <taxon>fabids</taxon>
        <taxon>Malpighiales</taxon>
        <taxon>Linaceae</taxon>
        <taxon>Linum</taxon>
    </lineage>
</organism>
<name>A0AAV2DZQ9_9ROSI</name>
<dbReference type="Proteomes" id="UP001497516">
    <property type="component" value="Chromosome 3"/>
</dbReference>
<feature type="compositionally biased region" description="Polar residues" evidence="1">
    <location>
        <begin position="1"/>
        <end position="23"/>
    </location>
</feature>
<gene>
    <name evidence="2" type="ORF">LTRI10_LOCUS20712</name>
</gene>
<feature type="region of interest" description="Disordered" evidence="1">
    <location>
        <begin position="1"/>
        <end position="51"/>
    </location>
</feature>
<accession>A0AAV2DZQ9</accession>
<dbReference type="AlphaFoldDB" id="A0AAV2DZQ9"/>
<reference evidence="2 3" key="1">
    <citation type="submission" date="2024-04" db="EMBL/GenBank/DDBJ databases">
        <authorList>
            <person name="Fracassetti M."/>
        </authorList>
    </citation>
    <scope>NUCLEOTIDE SEQUENCE [LARGE SCALE GENOMIC DNA]</scope>
</reference>
<evidence type="ECO:0000313" key="2">
    <source>
        <dbReference type="EMBL" id="CAL1379173.1"/>
    </source>
</evidence>
<evidence type="ECO:0000313" key="3">
    <source>
        <dbReference type="Proteomes" id="UP001497516"/>
    </source>
</evidence>
<protein>
    <submittedName>
        <fullName evidence="2">Uncharacterized protein</fullName>
    </submittedName>
</protein>
<evidence type="ECO:0000256" key="1">
    <source>
        <dbReference type="SAM" id="MobiDB-lite"/>
    </source>
</evidence>
<proteinExistence type="predicted"/>
<keyword evidence="3" id="KW-1185">Reference proteome</keyword>